<dbReference type="InterPro" id="IPR003749">
    <property type="entry name" value="ThiS/MoaD-like"/>
</dbReference>
<dbReference type="EMBL" id="PDVP01000016">
    <property type="protein sequence ID" value="PHP65363.1"/>
    <property type="molecule type" value="Genomic_DNA"/>
</dbReference>
<sequence length="81" mass="8304">MVDVHLWSGLRRLTGGAEVVSVEATTVGQMLDALVAVHPGLAPIIAGGVAVAIDGEITTGGRHLPVSDANEIHLLQQMRGG</sequence>
<reference evidence="1 2" key="1">
    <citation type="submission" date="2017-10" db="EMBL/GenBank/DDBJ databases">
        <title>Sedimentibacterium mangrovi gen. nov., sp. nov., a novel member of family Phyllobacteriacea isolated from mangrove sediment.</title>
        <authorList>
            <person name="Liao H."/>
            <person name="Tian Y."/>
        </authorList>
    </citation>
    <scope>NUCLEOTIDE SEQUENCE [LARGE SCALE GENOMIC DNA]</scope>
    <source>
        <strain evidence="1 2">X9-2-2</strain>
    </source>
</reference>
<accession>A0A2G1QIK5</accession>
<dbReference type="InterPro" id="IPR016155">
    <property type="entry name" value="Mopterin_synth/thiamin_S_b"/>
</dbReference>
<proteinExistence type="predicted"/>
<dbReference type="Proteomes" id="UP000221168">
    <property type="component" value="Unassembled WGS sequence"/>
</dbReference>
<dbReference type="CDD" id="cd17040">
    <property type="entry name" value="Ubl_MoaD_like"/>
    <property type="match status" value="1"/>
</dbReference>
<keyword evidence="2" id="KW-1185">Reference proteome</keyword>
<dbReference type="RefSeq" id="WP_099308104.1">
    <property type="nucleotide sequence ID" value="NZ_PDVP01000016.1"/>
</dbReference>
<evidence type="ECO:0000313" key="2">
    <source>
        <dbReference type="Proteomes" id="UP000221168"/>
    </source>
</evidence>
<organism evidence="1 2">
    <name type="scientific">Zhengella mangrovi</name>
    <dbReference type="NCBI Taxonomy" id="1982044"/>
    <lineage>
        <taxon>Bacteria</taxon>
        <taxon>Pseudomonadati</taxon>
        <taxon>Pseudomonadota</taxon>
        <taxon>Alphaproteobacteria</taxon>
        <taxon>Hyphomicrobiales</taxon>
        <taxon>Notoacmeibacteraceae</taxon>
        <taxon>Zhengella</taxon>
    </lineage>
</organism>
<comment type="caution">
    <text evidence="1">The sequence shown here is derived from an EMBL/GenBank/DDBJ whole genome shotgun (WGS) entry which is preliminary data.</text>
</comment>
<dbReference type="SUPFAM" id="SSF54285">
    <property type="entry name" value="MoaD/ThiS"/>
    <property type="match status" value="1"/>
</dbReference>
<protein>
    <recommendedName>
        <fullName evidence="3">Molybdopterin synthase sulfur carrier subunit</fullName>
    </recommendedName>
</protein>
<dbReference type="OrthoDB" id="8087696at2"/>
<gene>
    <name evidence="1" type="ORF">CSC94_19770</name>
</gene>
<evidence type="ECO:0000313" key="1">
    <source>
        <dbReference type="EMBL" id="PHP65363.1"/>
    </source>
</evidence>
<dbReference type="Pfam" id="PF02597">
    <property type="entry name" value="ThiS"/>
    <property type="match status" value="1"/>
</dbReference>
<dbReference type="InterPro" id="IPR012675">
    <property type="entry name" value="Beta-grasp_dom_sf"/>
</dbReference>
<evidence type="ECO:0008006" key="3">
    <source>
        <dbReference type="Google" id="ProtNLM"/>
    </source>
</evidence>
<name>A0A2G1QIK5_9HYPH</name>
<dbReference type="AlphaFoldDB" id="A0A2G1QIK5"/>
<dbReference type="Gene3D" id="3.10.20.30">
    <property type="match status" value="1"/>
</dbReference>